<evidence type="ECO:0000256" key="8">
    <source>
        <dbReference type="SAM" id="Phobius"/>
    </source>
</evidence>
<evidence type="ECO:0000313" key="9">
    <source>
        <dbReference type="EMBL" id="SCM71673.1"/>
    </source>
</evidence>
<keyword evidence="4 7" id="KW-0812">Transmembrane</keyword>
<accession>A0A212L292</accession>
<comment type="subcellular location">
    <subcellularLocation>
        <location evidence="1">Cell membrane</location>
        <topology evidence="1">Single-pass membrane protein</topology>
    </subcellularLocation>
    <subcellularLocation>
        <location evidence="7">Cell membrane</location>
        <topology evidence="7">Single-pass type II membrane protein</topology>
    </subcellularLocation>
</comment>
<dbReference type="PANTHER" id="PTHR30558">
    <property type="entry name" value="EXBD MEMBRANE COMPONENT OF PMF-DRIVEN MACROMOLECULE IMPORT SYSTEM"/>
    <property type="match status" value="1"/>
</dbReference>
<name>A0A212L292_9BACT</name>
<evidence type="ECO:0000256" key="6">
    <source>
        <dbReference type="ARBA" id="ARBA00023136"/>
    </source>
</evidence>
<evidence type="ECO:0000256" key="3">
    <source>
        <dbReference type="ARBA" id="ARBA00022475"/>
    </source>
</evidence>
<protein>
    <recommendedName>
        <fullName evidence="10">Biopolymer transport protein ExbD/TolR</fullName>
    </recommendedName>
</protein>
<dbReference type="GO" id="GO:0005886">
    <property type="term" value="C:plasma membrane"/>
    <property type="evidence" value="ECO:0007669"/>
    <property type="project" value="UniProtKB-SubCell"/>
</dbReference>
<feature type="transmembrane region" description="Helical" evidence="8">
    <location>
        <begin position="12"/>
        <end position="33"/>
    </location>
</feature>
<dbReference type="PANTHER" id="PTHR30558:SF7">
    <property type="entry name" value="TOL-PAL SYSTEM PROTEIN TOLR"/>
    <property type="match status" value="1"/>
</dbReference>
<evidence type="ECO:0000256" key="5">
    <source>
        <dbReference type="ARBA" id="ARBA00022989"/>
    </source>
</evidence>
<keyword evidence="5 8" id="KW-1133">Transmembrane helix</keyword>
<proteinExistence type="inferred from homology"/>
<evidence type="ECO:0000256" key="1">
    <source>
        <dbReference type="ARBA" id="ARBA00004162"/>
    </source>
</evidence>
<dbReference type="RefSeq" id="WP_179979853.1">
    <property type="nucleotide sequence ID" value="NZ_LT608333.1"/>
</dbReference>
<dbReference type="GO" id="GO:0022857">
    <property type="term" value="F:transmembrane transporter activity"/>
    <property type="evidence" value="ECO:0007669"/>
    <property type="project" value="InterPro"/>
</dbReference>
<keyword evidence="3" id="KW-1003">Cell membrane</keyword>
<gene>
    <name evidence="9" type="ORF">KL86DES1_20122</name>
</gene>
<dbReference type="Pfam" id="PF02472">
    <property type="entry name" value="ExbD"/>
    <property type="match status" value="1"/>
</dbReference>
<dbReference type="EMBL" id="FMJC01000002">
    <property type="protein sequence ID" value="SCM71673.1"/>
    <property type="molecule type" value="Genomic_DNA"/>
</dbReference>
<evidence type="ECO:0008006" key="10">
    <source>
        <dbReference type="Google" id="ProtNLM"/>
    </source>
</evidence>
<dbReference type="GO" id="GO:0015031">
    <property type="term" value="P:protein transport"/>
    <property type="evidence" value="ECO:0007669"/>
    <property type="project" value="UniProtKB-KW"/>
</dbReference>
<reference evidence="9" key="1">
    <citation type="submission" date="2016-08" db="EMBL/GenBank/DDBJ databases">
        <authorList>
            <person name="Seilhamer J.J."/>
        </authorList>
    </citation>
    <scope>NUCLEOTIDE SEQUENCE</scope>
    <source>
        <strain evidence="9">86-1</strain>
    </source>
</reference>
<dbReference type="AlphaFoldDB" id="A0A212L292"/>
<evidence type="ECO:0000256" key="2">
    <source>
        <dbReference type="ARBA" id="ARBA00005811"/>
    </source>
</evidence>
<organism evidence="9">
    <name type="scientific">uncultured Desulfovibrio sp</name>
    <dbReference type="NCBI Taxonomy" id="167968"/>
    <lineage>
        <taxon>Bacteria</taxon>
        <taxon>Pseudomonadati</taxon>
        <taxon>Thermodesulfobacteriota</taxon>
        <taxon>Desulfovibrionia</taxon>
        <taxon>Desulfovibrionales</taxon>
        <taxon>Desulfovibrionaceae</taxon>
        <taxon>Desulfovibrio</taxon>
        <taxon>environmental samples</taxon>
    </lineage>
</organism>
<evidence type="ECO:0000256" key="7">
    <source>
        <dbReference type="RuleBase" id="RU003879"/>
    </source>
</evidence>
<dbReference type="InterPro" id="IPR003400">
    <property type="entry name" value="ExbD"/>
</dbReference>
<keyword evidence="7" id="KW-0653">Protein transport</keyword>
<sequence>MFDLDEEVSIDLTPLVDVIIVLLFFFILTASFSKPILEIVLPKAENPDPGSSRTPELVISIKQDGTIHHAGQQVSKDALPALLETMPEALLNLHVDEKAPFNAFVGVVDLAKTKRGGRFVISTQATLASKPL</sequence>
<keyword evidence="7" id="KW-0813">Transport</keyword>
<keyword evidence="6 8" id="KW-0472">Membrane</keyword>
<comment type="similarity">
    <text evidence="2 7">Belongs to the ExbD/TolR family.</text>
</comment>
<evidence type="ECO:0000256" key="4">
    <source>
        <dbReference type="ARBA" id="ARBA00022692"/>
    </source>
</evidence>